<accession>A0A7R6PK96</accession>
<dbReference type="AlphaFoldDB" id="A0A7R6PK96"/>
<dbReference type="EMBL" id="AP014545">
    <property type="protein sequence ID" value="BBB25063.1"/>
    <property type="molecule type" value="Genomic_DNA"/>
</dbReference>
<organism evidence="1 2">
    <name type="scientific">Amphritea japonica ATCC BAA-1530</name>
    <dbReference type="NCBI Taxonomy" id="1278309"/>
    <lineage>
        <taxon>Bacteria</taxon>
        <taxon>Pseudomonadati</taxon>
        <taxon>Pseudomonadota</taxon>
        <taxon>Gammaproteobacteria</taxon>
        <taxon>Oceanospirillales</taxon>
        <taxon>Oceanospirillaceae</taxon>
        <taxon>Amphritea</taxon>
    </lineage>
</organism>
<dbReference type="RefSeq" id="WP_019620758.1">
    <property type="nucleotide sequence ID" value="NZ_AP014545.1"/>
</dbReference>
<name>A0A7R6PK96_9GAMM</name>
<protein>
    <recommendedName>
        <fullName evidence="3">Lipoprotein</fullName>
    </recommendedName>
</protein>
<sequence length="138" mass="15583">MFRVITAALITLALTGCMGSIPELPEPTDKSYYTVDLKDFSYCQGNDQDCMNLSSISSGLSYFGAIEEVYGQQLTGPNYRGNLLRMLLKPKNAEYPVEKTSKDGRYYKIPANKYTETVWNTLLRIDTSLYSPKNLQQP</sequence>
<evidence type="ECO:0000313" key="1">
    <source>
        <dbReference type="EMBL" id="BBB25063.1"/>
    </source>
</evidence>
<dbReference type="OrthoDB" id="6119956at2"/>
<evidence type="ECO:0000313" key="2">
    <source>
        <dbReference type="Proteomes" id="UP000595663"/>
    </source>
</evidence>
<gene>
    <name evidence="1" type="ORF">AMJAP_0464</name>
</gene>
<keyword evidence="2" id="KW-1185">Reference proteome</keyword>
<proteinExistence type="predicted"/>
<dbReference type="KEGG" id="ajp:AMJAP_0464"/>
<reference evidence="1 2" key="1">
    <citation type="journal article" date="2008" name="Int. J. Syst. Evol. Microbiol.">
        <title>Amphritea japonica sp. nov. and Amphritea balenae sp. nov., isolated from the sediment adjacent to sperm whale carcasses off Kagoshima, Japan.</title>
        <authorList>
            <person name="Miyazaki M."/>
            <person name="Nogi Y."/>
            <person name="Fujiwara Y."/>
            <person name="Kawato M."/>
            <person name="Nagahama T."/>
            <person name="Kubokawa K."/>
            <person name="Horikoshi K."/>
        </authorList>
    </citation>
    <scope>NUCLEOTIDE SEQUENCE [LARGE SCALE GENOMIC DNA]</scope>
    <source>
        <strain evidence="1 2">ATCC BAA-1530</strain>
    </source>
</reference>
<dbReference type="PROSITE" id="PS51257">
    <property type="entry name" value="PROKAR_LIPOPROTEIN"/>
    <property type="match status" value="1"/>
</dbReference>
<evidence type="ECO:0008006" key="3">
    <source>
        <dbReference type="Google" id="ProtNLM"/>
    </source>
</evidence>
<dbReference type="Proteomes" id="UP000595663">
    <property type="component" value="Chromosome"/>
</dbReference>